<sequence length="109" mass="12467">MIINRWLVIFFIGSVLVAGINILLWYNDTQTEPNTFLSTEENVQSPVSAHKKEPLTVEKINRQAPVRQLRKVLIHGELGESDHVLSSQEIDQQTQQLEQELKSLSSENE</sequence>
<dbReference type="EMBL" id="FQXZ01000003">
    <property type="protein sequence ID" value="SHH64220.1"/>
    <property type="molecule type" value="Genomic_DNA"/>
</dbReference>
<evidence type="ECO:0000313" key="2">
    <source>
        <dbReference type="EMBL" id="SHH64220.1"/>
    </source>
</evidence>
<feature type="transmembrane region" description="Helical" evidence="1">
    <location>
        <begin position="7"/>
        <end position="26"/>
    </location>
</feature>
<proteinExistence type="predicted"/>
<organism evidence="2 3">
    <name type="scientific">Vibrio aerogenes CECT 7868</name>
    <dbReference type="NCBI Taxonomy" id="1216006"/>
    <lineage>
        <taxon>Bacteria</taxon>
        <taxon>Pseudomonadati</taxon>
        <taxon>Pseudomonadota</taxon>
        <taxon>Gammaproteobacteria</taxon>
        <taxon>Vibrionales</taxon>
        <taxon>Vibrionaceae</taxon>
        <taxon>Vibrio</taxon>
    </lineage>
</organism>
<name>A0A1M5UMS5_9VIBR</name>
<dbReference type="AlphaFoldDB" id="A0A1M5UMS5"/>
<gene>
    <name evidence="2" type="ORF">VA7868_00126</name>
</gene>
<dbReference type="Proteomes" id="UP000184608">
    <property type="component" value="Unassembled WGS sequence"/>
</dbReference>
<evidence type="ECO:0000256" key="1">
    <source>
        <dbReference type="SAM" id="Phobius"/>
    </source>
</evidence>
<protein>
    <submittedName>
        <fullName evidence="2">Uncharacterized protein</fullName>
    </submittedName>
</protein>
<keyword evidence="1" id="KW-0812">Transmembrane</keyword>
<reference evidence="2 3" key="1">
    <citation type="submission" date="2016-11" db="EMBL/GenBank/DDBJ databases">
        <authorList>
            <person name="Jaros S."/>
            <person name="Januszkiewicz K."/>
            <person name="Wedrychowicz H."/>
        </authorList>
    </citation>
    <scope>NUCLEOTIDE SEQUENCE [LARGE SCALE GENOMIC DNA]</scope>
    <source>
        <strain evidence="2 3">CECT 7868</strain>
    </source>
</reference>
<evidence type="ECO:0000313" key="3">
    <source>
        <dbReference type="Proteomes" id="UP000184608"/>
    </source>
</evidence>
<keyword evidence="3" id="KW-1185">Reference proteome</keyword>
<dbReference type="RefSeq" id="WP_139281477.1">
    <property type="nucleotide sequence ID" value="NZ_FQXZ01000003.1"/>
</dbReference>
<keyword evidence="1" id="KW-1133">Transmembrane helix</keyword>
<accession>A0A1M5UMS5</accession>
<keyword evidence="1" id="KW-0472">Membrane</keyword>